<dbReference type="Proteomes" id="UP000242188">
    <property type="component" value="Unassembled WGS sequence"/>
</dbReference>
<dbReference type="FunFam" id="1.10.238.10:FF:000121">
    <property type="entry name" value="EF-hand calcium-binding domain-containing protein 6"/>
    <property type="match status" value="5"/>
</dbReference>
<feature type="domain" description="EF-hand" evidence="5">
    <location>
        <begin position="900"/>
        <end position="935"/>
    </location>
</feature>
<keyword evidence="7" id="KW-1185">Reference proteome</keyword>
<reference evidence="6 7" key="1">
    <citation type="journal article" date="2017" name="Nat. Ecol. Evol.">
        <title>Scallop genome provides insights into evolution of bilaterian karyotype and development.</title>
        <authorList>
            <person name="Wang S."/>
            <person name="Zhang J."/>
            <person name="Jiao W."/>
            <person name="Li J."/>
            <person name="Xun X."/>
            <person name="Sun Y."/>
            <person name="Guo X."/>
            <person name="Huan P."/>
            <person name="Dong B."/>
            <person name="Zhang L."/>
            <person name="Hu X."/>
            <person name="Sun X."/>
            <person name="Wang J."/>
            <person name="Zhao C."/>
            <person name="Wang Y."/>
            <person name="Wang D."/>
            <person name="Huang X."/>
            <person name="Wang R."/>
            <person name="Lv J."/>
            <person name="Li Y."/>
            <person name="Zhang Z."/>
            <person name="Liu B."/>
            <person name="Lu W."/>
            <person name="Hui Y."/>
            <person name="Liang J."/>
            <person name="Zhou Z."/>
            <person name="Hou R."/>
            <person name="Li X."/>
            <person name="Liu Y."/>
            <person name="Li H."/>
            <person name="Ning X."/>
            <person name="Lin Y."/>
            <person name="Zhao L."/>
            <person name="Xing Q."/>
            <person name="Dou J."/>
            <person name="Li Y."/>
            <person name="Mao J."/>
            <person name="Guo H."/>
            <person name="Dou H."/>
            <person name="Li T."/>
            <person name="Mu C."/>
            <person name="Jiang W."/>
            <person name="Fu Q."/>
            <person name="Fu X."/>
            <person name="Miao Y."/>
            <person name="Liu J."/>
            <person name="Yu Q."/>
            <person name="Li R."/>
            <person name="Liao H."/>
            <person name="Li X."/>
            <person name="Kong Y."/>
            <person name="Jiang Z."/>
            <person name="Chourrout D."/>
            <person name="Li R."/>
            <person name="Bao Z."/>
        </authorList>
    </citation>
    <scope>NUCLEOTIDE SEQUENCE [LARGE SCALE GENOMIC DNA]</scope>
    <source>
        <strain evidence="6 7">PY_sf001</strain>
    </source>
</reference>
<protein>
    <submittedName>
        <fullName evidence="6">EF-hand calcium-binding domain-containing protein 6</fullName>
    </submittedName>
</protein>
<gene>
    <name evidence="6" type="ORF">KP79_PYT06809</name>
</gene>
<feature type="compositionally biased region" description="Low complexity" evidence="4">
    <location>
        <begin position="74"/>
        <end position="87"/>
    </location>
</feature>
<evidence type="ECO:0000256" key="2">
    <source>
        <dbReference type="ARBA" id="ARBA00022737"/>
    </source>
</evidence>
<dbReference type="InterPro" id="IPR002048">
    <property type="entry name" value="EF_hand_dom"/>
</dbReference>
<feature type="domain" description="EF-hand" evidence="5">
    <location>
        <begin position="411"/>
        <end position="446"/>
    </location>
</feature>
<dbReference type="SMART" id="SM00054">
    <property type="entry name" value="EFh"/>
    <property type="match status" value="13"/>
</dbReference>
<keyword evidence="1" id="KW-0597">Phosphoprotein</keyword>
<comment type="caution">
    <text evidence="6">The sequence shown here is derived from an EMBL/GenBank/DDBJ whole genome shotgun (WGS) entry which is preliminary data.</text>
</comment>
<feature type="region of interest" description="Disordered" evidence="4">
    <location>
        <begin position="1277"/>
        <end position="1304"/>
    </location>
</feature>
<dbReference type="STRING" id="6573.A0A210QIB7"/>
<keyword evidence="2" id="KW-0677">Repeat</keyword>
<dbReference type="PROSITE" id="PS50222">
    <property type="entry name" value="EF_HAND_2"/>
    <property type="match status" value="7"/>
</dbReference>
<dbReference type="SUPFAM" id="SSF47473">
    <property type="entry name" value="EF-hand"/>
    <property type="match status" value="7"/>
</dbReference>
<dbReference type="GO" id="GO:0005654">
    <property type="term" value="C:nucleoplasm"/>
    <property type="evidence" value="ECO:0007669"/>
    <property type="project" value="TreeGrafter"/>
</dbReference>
<feature type="domain" description="EF-hand" evidence="5">
    <location>
        <begin position="994"/>
        <end position="1029"/>
    </location>
</feature>
<feature type="domain" description="EF-hand" evidence="5">
    <location>
        <begin position="172"/>
        <end position="207"/>
    </location>
</feature>
<dbReference type="PROSITE" id="PS00018">
    <property type="entry name" value="EF_HAND_1"/>
    <property type="match status" value="1"/>
</dbReference>
<dbReference type="FunFam" id="1.10.238.10:FF:000179">
    <property type="entry name" value="EF-hand calcium-binding domain-containing protein 6"/>
    <property type="match status" value="2"/>
</dbReference>
<feature type="domain" description="EF-hand" evidence="5">
    <location>
        <begin position="301"/>
        <end position="336"/>
    </location>
</feature>
<name>A0A210QIB7_MIZYE</name>
<evidence type="ECO:0000256" key="3">
    <source>
        <dbReference type="ARBA" id="ARBA00022837"/>
    </source>
</evidence>
<feature type="domain" description="EF-hand" evidence="5">
    <location>
        <begin position="757"/>
        <end position="792"/>
    </location>
</feature>
<dbReference type="Pfam" id="PF08976">
    <property type="entry name" value="EF-hand_11"/>
    <property type="match status" value="4"/>
</dbReference>
<accession>A0A210QIB7</accession>
<evidence type="ECO:0000313" key="6">
    <source>
        <dbReference type="EMBL" id="OWF48504.1"/>
    </source>
</evidence>
<feature type="region of interest" description="Disordered" evidence="4">
    <location>
        <begin position="51"/>
        <end position="93"/>
    </location>
</feature>
<feature type="region of interest" description="Disordered" evidence="4">
    <location>
        <begin position="1"/>
        <end position="31"/>
    </location>
</feature>
<dbReference type="GO" id="GO:0005509">
    <property type="term" value="F:calcium ion binding"/>
    <property type="evidence" value="ECO:0007669"/>
    <property type="project" value="InterPro"/>
</dbReference>
<dbReference type="CDD" id="cd00051">
    <property type="entry name" value="EFh"/>
    <property type="match status" value="1"/>
</dbReference>
<evidence type="ECO:0000313" key="7">
    <source>
        <dbReference type="Proteomes" id="UP000242188"/>
    </source>
</evidence>
<dbReference type="InterPro" id="IPR052603">
    <property type="entry name" value="EFCB6"/>
</dbReference>
<evidence type="ECO:0000256" key="1">
    <source>
        <dbReference type="ARBA" id="ARBA00022553"/>
    </source>
</evidence>
<dbReference type="OrthoDB" id="26525at2759"/>
<dbReference type="PANTHER" id="PTHR20875">
    <property type="entry name" value="EF-HAND CALCIUM-BINDING DOMAIN-CONTAINING PROTEIN 6-RELATED"/>
    <property type="match status" value="1"/>
</dbReference>
<organism evidence="6 7">
    <name type="scientific">Mizuhopecten yessoensis</name>
    <name type="common">Japanese scallop</name>
    <name type="synonym">Patinopecten yessoensis</name>
    <dbReference type="NCBI Taxonomy" id="6573"/>
    <lineage>
        <taxon>Eukaryota</taxon>
        <taxon>Metazoa</taxon>
        <taxon>Spiralia</taxon>
        <taxon>Lophotrochozoa</taxon>
        <taxon>Mollusca</taxon>
        <taxon>Bivalvia</taxon>
        <taxon>Autobranchia</taxon>
        <taxon>Pteriomorphia</taxon>
        <taxon>Pectinida</taxon>
        <taxon>Pectinoidea</taxon>
        <taxon>Pectinidae</taxon>
        <taxon>Mizuhopecten</taxon>
    </lineage>
</organism>
<feature type="domain" description="EF-hand" evidence="5">
    <location>
        <begin position="648"/>
        <end position="683"/>
    </location>
</feature>
<evidence type="ECO:0000259" key="5">
    <source>
        <dbReference type="PROSITE" id="PS50222"/>
    </source>
</evidence>
<keyword evidence="3" id="KW-0106">Calcium</keyword>
<proteinExistence type="predicted"/>
<dbReference type="PANTHER" id="PTHR20875:SF2">
    <property type="entry name" value="EF-HAND CALCIUM-BINDING DOMAIN-CONTAINING PROTEIN 6"/>
    <property type="match status" value="1"/>
</dbReference>
<sequence length="1525" mass="177548">MRDSERISFHFSPTGGARELPDNGSRGGDNDRWWEKNGVNMATTMPSLLPASTGVQFTARPSTRLRDQSRLKHVGSSSSHAGSPVASDMGVISPNGSMSSIEVEALLREKVDKNPNGTVKYSDFLDKFYGQDARISSPEKRVNGPMRFMPPTSAREINIDMIEKMLKDRIANNMKAVVKALQLFDYNRDGKVQRHELRRVLDNYCFKLSDSQFDKLWMRYDFHHTGQCNYKQFLERMGVSVAHQSRPPPQDGAKGALLWPQKPVPPAMGGVVLKQRKEDEQAIQKMGFDQIEAEFRLRMRRNYLNLKKMFISFDRNLDGFIQLDDLKSILIQFTLPMSDPLFKQLMERCNVRGTGKISWEAFLEKFQDAQAPGNGQTLPIKPGHKFFPIREEMQKFEVEDIWRLLYKHVHNHYHSIKQAFLQFDISRKGRVTRKELRNIIEKFTFRLDDQQFKQLMLKLDPEHTNNISYHQFLGLFEETESLAEGHKWLNSVHRFNENPKPAIMAWETVEEILREKITENWKSVSGAIVDFDHKDKGYITQQQMKKVIDDYVLPISDQHFSHMLQRCEDCGNSKVNYVEFLEKLHVDVTPGDLLGLSTQIHDESHVRENFRCRDQLDRQIRNIRRAKHKTDNMTADEVMARLKDRMSQHKMQIRQAFLSFDKSGKGKVNKRNFREVLAGMGMPMADDHFQDLVSQIGFRNGSMMYSDFVQAFEDPRNHGPGDDVQRSGNHHVNPIRGDEYGMSADEVEKRLLGKLRENFANLRAAFYKFDDDHNGILTKSNFRRLLDSFMCIMSDNEYEVLCKRMGIDTKSRITYEDFLRRFEIRDTAEGHKWLNSVHRYNDTQPTSELTATEVHGELKRKVHQQWKDIAGAFISIDSRGKGIITKRDLRDLLFRFVLPMSPEEFKSLWAMYDSAGKGFLSHKDFLAKLGTSEFTPTDIIGTSSKIINDSKQYIIDHNKQQLGKHQRITQHQAERVMFMSAEEVERQLRDKIRDHYKDFYAAFMQYDTEKKGSLSVKDVQKVLTDLNFFMNDEEFFLLLDRIGLPTNRSRLNYDAFLRAFEDGRKSAYGNRTPEFQVSQYMGITPQEAEGRLREMVSKNYDLLSRAFAAFDKHSTQLIPLADFRRTLDIFMFKLTDAQWKYLKSRLQITEDQVNYLMFLDNNTLSGSEDAERWLTNLTKTINAQTPSLNSMEEIQTRLKETVAGHFNTLARAFSDLDYAGIGVVTKEDFKEVINKTAFRITEEQFDNLMAYIPTNEFGNIDYKQFMKQFSTGPEEMDKLQPLPQRPASTLMGRRPQSRAMSRSMTQLDMRKTGTRMSRGPSRMATPMINAESGEQQLKDVIFRHWKEVQRLCRNQDRNNTGTIPNNDILEIFDKFGVQIPQHDLSDLLTKYDIQEDGTFSYVDFLRHFIINLKPGEQVGSSMSRKQIPQTRVTTETGPTSNQFYEAMVRVRDCVMQNWKEMRRNFRSIDPGNSGNVEAVDFRRVLRQFNMNLSEEEFYHLVSYYDKSLEGTVNYNDFIRAYLQYS</sequence>
<dbReference type="InterPro" id="IPR015070">
    <property type="entry name" value="EF_hand_DJBP"/>
</dbReference>
<dbReference type="InterPro" id="IPR018247">
    <property type="entry name" value="EF_Hand_1_Ca_BS"/>
</dbReference>
<dbReference type="EMBL" id="NEDP02003514">
    <property type="protein sequence ID" value="OWF48504.1"/>
    <property type="molecule type" value="Genomic_DNA"/>
</dbReference>
<dbReference type="InterPro" id="IPR011992">
    <property type="entry name" value="EF-hand-dom_pair"/>
</dbReference>
<dbReference type="Pfam" id="PF13499">
    <property type="entry name" value="EF-hand_7"/>
    <property type="match status" value="1"/>
</dbReference>
<dbReference type="Gene3D" id="1.10.238.10">
    <property type="entry name" value="EF-hand"/>
    <property type="match status" value="12"/>
</dbReference>
<evidence type="ECO:0000256" key="4">
    <source>
        <dbReference type="SAM" id="MobiDB-lite"/>
    </source>
</evidence>